<dbReference type="RefSeq" id="WP_152298814.1">
    <property type="nucleotide sequence ID" value="NZ_CP041166.1"/>
</dbReference>
<name>A0AAJ4A2L8_9BACT</name>
<evidence type="ECO:0000313" key="2">
    <source>
        <dbReference type="Proteomes" id="UP000326061"/>
    </source>
</evidence>
<organism evidence="1 2">
    <name type="scientific">Sulfurimonas xiamenensis</name>
    <dbReference type="NCBI Taxonomy" id="2590021"/>
    <lineage>
        <taxon>Bacteria</taxon>
        <taxon>Pseudomonadati</taxon>
        <taxon>Campylobacterota</taxon>
        <taxon>Epsilonproteobacteria</taxon>
        <taxon>Campylobacterales</taxon>
        <taxon>Sulfurimonadaceae</taxon>
        <taxon>Sulfurimonas</taxon>
    </lineage>
</organism>
<dbReference type="KEGG" id="suln:FJR47_02020"/>
<keyword evidence="2" id="KW-1185">Reference proteome</keyword>
<dbReference type="EMBL" id="CP041166">
    <property type="protein sequence ID" value="QFR42750.1"/>
    <property type="molecule type" value="Genomic_DNA"/>
</dbReference>
<dbReference type="AlphaFoldDB" id="A0AAJ4A2L8"/>
<reference evidence="2" key="1">
    <citation type="submission" date="2019-06" db="EMBL/GenBank/DDBJ databases">
        <title>Sulfurimonas gotlandica sp. nov., a chemoautotrophic and psychrotolerant epsilonproteobacterium isolated from a pelagic redoxcline, and an emended description of the genus Sulfurimonas.</title>
        <authorList>
            <person name="Wang S."/>
            <person name="Jiang L."/>
            <person name="Shao Z."/>
        </authorList>
    </citation>
    <scope>NUCLEOTIDE SEQUENCE [LARGE SCALE GENOMIC DNA]</scope>
    <source>
        <strain evidence="2">1-1N</strain>
    </source>
</reference>
<accession>A0AAJ4A2L8</accession>
<gene>
    <name evidence="1" type="ORF">FJR47_02020</name>
</gene>
<proteinExistence type="predicted"/>
<protein>
    <submittedName>
        <fullName evidence="1">Uncharacterized protein</fullName>
    </submittedName>
</protein>
<sequence length="110" mass="12983">MSSIISSENIKKHNIDKYEFKILNINLESKKKVKESLANQEKNIVKNQKHIQKRETDIITSDIIKLQIKLQKMKHKHKKKLKKIKEKSYAKGIKDGEAKALRQYKKSNIK</sequence>
<dbReference type="Proteomes" id="UP000326061">
    <property type="component" value="Chromosome"/>
</dbReference>
<evidence type="ECO:0000313" key="1">
    <source>
        <dbReference type="EMBL" id="QFR42750.1"/>
    </source>
</evidence>